<sequence length="263" mass="29649">MSALNSNSNPSFKPCVVIPVYNHEHAIAAVVEAVLRFDTPCILVDDGSSHACATVLDQLQQTYSAQVVLLRHVQNQGKGAAVLTGFEYAAKNGYSHLLQVDADGQHCVADIARFLKQAETYPAAVIAGYPIYDESVPKLRLYARYLTHVWVWINTLSFAIRDSMCGFRVYPVAPVITLMSRHKIGSRMNFDTDILVRLYWDGLEVVNEGTRVGYPADGVSHFRVWRDNALITAMHTRLFFGMLLRLPHLLMRTIKRTKQKKRD</sequence>
<name>A0ABR6XR88_9BURK</name>
<dbReference type="InterPro" id="IPR001173">
    <property type="entry name" value="Glyco_trans_2-like"/>
</dbReference>
<organism evidence="2 3">
    <name type="scientific">Undibacterium amnicola</name>
    <dbReference type="NCBI Taxonomy" id="1834038"/>
    <lineage>
        <taxon>Bacteria</taxon>
        <taxon>Pseudomonadati</taxon>
        <taxon>Pseudomonadota</taxon>
        <taxon>Betaproteobacteria</taxon>
        <taxon>Burkholderiales</taxon>
        <taxon>Oxalobacteraceae</taxon>
        <taxon>Undibacterium</taxon>
    </lineage>
</organism>
<dbReference type="PANTHER" id="PTHR10859">
    <property type="entry name" value="GLYCOSYL TRANSFERASE"/>
    <property type="match status" value="1"/>
</dbReference>
<dbReference type="PANTHER" id="PTHR10859:SF91">
    <property type="entry name" value="DOLICHYL-PHOSPHATE BETA-GLUCOSYLTRANSFERASE"/>
    <property type="match status" value="1"/>
</dbReference>
<protein>
    <submittedName>
        <fullName evidence="2">Glycosyltransferase family 2 protein</fullName>
    </submittedName>
</protein>
<dbReference type="Gene3D" id="3.90.550.10">
    <property type="entry name" value="Spore Coat Polysaccharide Biosynthesis Protein SpsA, Chain A"/>
    <property type="match status" value="1"/>
</dbReference>
<keyword evidence="3" id="KW-1185">Reference proteome</keyword>
<comment type="caution">
    <text evidence="2">The sequence shown here is derived from an EMBL/GenBank/DDBJ whole genome shotgun (WGS) entry which is preliminary data.</text>
</comment>
<accession>A0ABR6XR88</accession>
<dbReference type="Proteomes" id="UP000643610">
    <property type="component" value="Unassembled WGS sequence"/>
</dbReference>
<dbReference type="EMBL" id="JACOFU010000004">
    <property type="protein sequence ID" value="MBC3831966.1"/>
    <property type="molecule type" value="Genomic_DNA"/>
</dbReference>
<evidence type="ECO:0000313" key="2">
    <source>
        <dbReference type="EMBL" id="MBC3831966.1"/>
    </source>
</evidence>
<dbReference type="InterPro" id="IPR029044">
    <property type="entry name" value="Nucleotide-diphossugar_trans"/>
</dbReference>
<gene>
    <name evidence="2" type="ORF">H8K33_10635</name>
</gene>
<dbReference type="RefSeq" id="WP_186891022.1">
    <property type="nucleotide sequence ID" value="NZ_JACOFU010000004.1"/>
</dbReference>
<dbReference type="Pfam" id="PF00535">
    <property type="entry name" value="Glycos_transf_2"/>
    <property type="match status" value="1"/>
</dbReference>
<evidence type="ECO:0000259" key="1">
    <source>
        <dbReference type="Pfam" id="PF00535"/>
    </source>
</evidence>
<reference evidence="2 3" key="1">
    <citation type="submission" date="2020-08" db="EMBL/GenBank/DDBJ databases">
        <title>Novel species isolated from subtropical streams in China.</title>
        <authorList>
            <person name="Lu H."/>
        </authorList>
    </citation>
    <scope>NUCLEOTIDE SEQUENCE [LARGE SCALE GENOMIC DNA]</scope>
    <source>
        <strain evidence="2 3">KCTC 52442</strain>
    </source>
</reference>
<dbReference type="CDD" id="cd04179">
    <property type="entry name" value="DPM_DPG-synthase_like"/>
    <property type="match status" value="1"/>
</dbReference>
<proteinExistence type="predicted"/>
<evidence type="ECO:0000313" key="3">
    <source>
        <dbReference type="Proteomes" id="UP000643610"/>
    </source>
</evidence>
<feature type="domain" description="Glycosyltransferase 2-like" evidence="1">
    <location>
        <begin position="15"/>
        <end position="177"/>
    </location>
</feature>
<dbReference type="SUPFAM" id="SSF53448">
    <property type="entry name" value="Nucleotide-diphospho-sugar transferases"/>
    <property type="match status" value="1"/>
</dbReference>